<dbReference type="AlphaFoldDB" id="A0A1Y2I007"/>
<feature type="region of interest" description="Disordered" evidence="1">
    <location>
        <begin position="58"/>
        <end position="83"/>
    </location>
</feature>
<name>A0A1Y2I007_9FUNG</name>
<feature type="signal peptide" evidence="2">
    <location>
        <begin position="1"/>
        <end position="24"/>
    </location>
</feature>
<gene>
    <name evidence="3" type="ORF">BCR44DRAFT_1249718</name>
</gene>
<evidence type="ECO:0000256" key="1">
    <source>
        <dbReference type="SAM" id="MobiDB-lite"/>
    </source>
</evidence>
<evidence type="ECO:0000256" key="2">
    <source>
        <dbReference type="SAM" id="SignalP"/>
    </source>
</evidence>
<comment type="caution">
    <text evidence="3">The sequence shown here is derived from an EMBL/GenBank/DDBJ whole genome shotgun (WGS) entry which is preliminary data.</text>
</comment>
<protein>
    <submittedName>
        <fullName evidence="3">Uncharacterized protein</fullName>
    </submittedName>
</protein>
<dbReference type="EMBL" id="MCFL01000005">
    <property type="protein sequence ID" value="ORZ39554.1"/>
    <property type="molecule type" value="Genomic_DNA"/>
</dbReference>
<feature type="chain" id="PRO_5012327580" evidence="2">
    <location>
        <begin position="25"/>
        <end position="204"/>
    </location>
</feature>
<keyword evidence="4" id="KW-1185">Reference proteome</keyword>
<dbReference type="Proteomes" id="UP000193411">
    <property type="component" value="Unassembled WGS sequence"/>
</dbReference>
<evidence type="ECO:0000313" key="4">
    <source>
        <dbReference type="Proteomes" id="UP000193411"/>
    </source>
</evidence>
<feature type="region of interest" description="Disordered" evidence="1">
    <location>
        <begin position="147"/>
        <end position="168"/>
    </location>
</feature>
<keyword evidence="2" id="KW-0732">Signal</keyword>
<accession>A0A1Y2I007</accession>
<evidence type="ECO:0000313" key="3">
    <source>
        <dbReference type="EMBL" id="ORZ39554.1"/>
    </source>
</evidence>
<proteinExistence type="predicted"/>
<feature type="compositionally biased region" description="Low complexity" evidence="1">
    <location>
        <begin position="63"/>
        <end position="82"/>
    </location>
</feature>
<sequence length="204" mass="21894">MWRNSKPSLLLLLSTLVCLAAVLASNMDTALVVASPYPSTNPFDRIIHILRRKIAEPFEGQESSDSSSSSPSGSNGAAAAAGPTTTVTVYLPARTDEPSTLDGQARNQADEDDGFAGIFGSGSGPRFTQSNGASAFGHGMGEVLASEARDASPQYEASHRPVPSRSQDSHSIIRQVFKMLQRTGTRTQITWTIRSWRPPMRMQA</sequence>
<feature type="region of interest" description="Disordered" evidence="1">
    <location>
        <begin position="95"/>
        <end position="135"/>
    </location>
</feature>
<reference evidence="3 4" key="1">
    <citation type="submission" date="2016-07" db="EMBL/GenBank/DDBJ databases">
        <title>Pervasive Adenine N6-methylation of Active Genes in Fungi.</title>
        <authorList>
            <consortium name="DOE Joint Genome Institute"/>
            <person name="Mondo S.J."/>
            <person name="Dannebaum R.O."/>
            <person name="Kuo R.C."/>
            <person name="Labutti K."/>
            <person name="Haridas S."/>
            <person name="Kuo A."/>
            <person name="Salamov A."/>
            <person name="Ahrendt S.R."/>
            <person name="Lipzen A."/>
            <person name="Sullivan W."/>
            <person name="Andreopoulos W.B."/>
            <person name="Clum A."/>
            <person name="Lindquist E."/>
            <person name="Daum C."/>
            <person name="Ramamoorthy G.K."/>
            <person name="Gryganskyi A."/>
            <person name="Culley D."/>
            <person name="Magnuson J.K."/>
            <person name="James T.Y."/>
            <person name="O'Malley M.A."/>
            <person name="Stajich J.E."/>
            <person name="Spatafora J.W."/>
            <person name="Visel A."/>
            <person name="Grigoriev I.V."/>
        </authorList>
    </citation>
    <scope>NUCLEOTIDE SEQUENCE [LARGE SCALE GENOMIC DNA]</scope>
    <source>
        <strain evidence="3 4">PL171</strain>
    </source>
</reference>
<organism evidence="3 4">
    <name type="scientific">Catenaria anguillulae PL171</name>
    <dbReference type="NCBI Taxonomy" id="765915"/>
    <lineage>
        <taxon>Eukaryota</taxon>
        <taxon>Fungi</taxon>
        <taxon>Fungi incertae sedis</taxon>
        <taxon>Blastocladiomycota</taxon>
        <taxon>Blastocladiomycetes</taxon>
        <taxon>Blastocladiales</taxon>
        <taxon>Catenariaceae</taxon>
        <taxon>Catenaria</taxon>
    </lineage>
</organism>